<protein>
    <submittedName>
        <fullName evidence="2">Uncharacterized protein</fullName>
    </submittedName>
</protein>
<keyword evidence="1" id="KW-0233">DNA recombination</keyword>
<gene>
    <name evidence="2" type="ORF">F443_13517</name>
</gene>
<evidence type="ECO:0000256" key="1">
    <source>
        <dbReference type="ARBA" id="ARBA00023172"/>
    </source>
</evidence>
<evidence type="ECO:0000313" key="3">
    <source>
        <dbReference type="Proteomes" id="UP000018721"/>
    </source>
</evidence>
<reference evidence="2 3" key="1">
    <citation type="submission" date="2013-11" db="EMBL/GenBank/DDBJ databases">
        <title>The Genome Sequence of Phytophthora parasitica P1569.</title>
        <authorList>
            <consortium name="The Broad Institute Genomics Platform"/>
            <person name="Russ C."/>
            <person name="Tyler B."/>
            <person name="Panabieres F."/>
            <person name="Shan W."/>
            <person name="Tripathy S."/>
            <person name="Grunwald N."/>
            <person name="Machado M."/>
            <person name="Johnson C.S."/>
            <person name="Arredondo F."/>
            <person name="Hong C."/>
            <person name="Coffey M."/>
            <person name="Young S.K."/>
            <person name="Zeng Q."/>
            <person name="Gargeya S."/>
            <person name="Fitzgerald M."/>
            <person name="Abouelleil A."/>
            <person name="Alvarado L."/>
            <person name="Chapman S.B."/>
            <person name="Gainer-Dewar J."/>
            <person name="Goldberg J."/>
            <person name="Griggs A."/>
            <person name="Gujja S."/>
            <person name="Hansen M."/>
            <person name="Howarth C."/>
            <person name="Imamovic A."/>
            <person name="Ireland A."/>
            <person name="Larimer J."/>
            <person name="McCowan C."/>
            <person name="Murphy C."/>
            <person name="Pearson M."/>
            <person name="Poon T.W."/>
            <person name="Priest M."/>
            <person name="Roberts A."/>
            <person name="Saif S."/>
            <person name="Shea T."/>
            <person name="Sykes S."/>
            <person name="Wortman J."/>
            <person name="Nusbaum C."/>
            <person name="Birren B."/>
        </authorList>
    </citation>
    <scope>NUCLEOTIDE SEQUENCE [LARGE SCALE GENOMIC DNA]</scope>
    <source>
        <strain evidence="2 3">P1569</strain>
    </source>
</reference>
<dbReference type="AlphaFoldDB" id="V9EPP5"/>
<dbReference type="HOGENOM" id="CLU_1010464_0_0_1"/>
<dbReference type="eggNOG" id="ENOG502RNII">
    <property type="taxonomic scope" value="Eukaryota"/>
</dbReference>
<comment type="caution">
    <text evidence="2">The sequence shown here is derived from an EMBL/GenBank/DDBJ whole genome shotgun (WGS) entry which is preliminary data.</text>
</comment>
<dbReference type="EMBL" id="ANIZ01002352">
    <property type="protein sequence ID" value="ETI41240.1"/>
    <property type="molecule type" value="Genomic_DNA"/>
</dbReference>
<organism evidence="2 3">
    <name type="scientific">Phytophthora nicotianae P1569</name>
    <dbReference type="NCBI Taxonomy" id="1317065"/>
    <lineage>
        <taxon>Eukaryota</taxon>
        <taxon>Sar</taxon>
        <taxon>Stramenopiles</taxon>
        <taxon>Oomycota</taxon>
        <taxon>Peronosporomycetes</taxon>
        <taxon>Peronosporales</taxon>
        <taxon>Peronosporaceae</taxon>
        <taxon>Phytophthora</taxon>
    </lineage>
</organism>
<dbReference type="InterPro" id="IPR013762">
    <property type="entry name" value="Integrase-like_cat_sf"/>
</dbReference>
<dbReference type="Gene3D" id="1.10.443.10">
    <property type="entry name" value="Intergrase catalytic core"/>
    <property type="match status" value="1"/>
</dbReference>
<dbReference type="GO" id="GO:0003677">
    <property type="term" value="F:DNA binding"/>
    <property type="evidence" value="ECO:0007669"/>
    <property type="project" value="InterPro"/>
</dbReference>
<evidence type="ECO:0000313" key="2">
    <source>
        <dbReference type="EMBL" id="ETI41240.1"/>
    </source>
</evidence>
<sequence length="276" mass="30928">MLSAFALGAWNGAGMRCVSISRIKKNDQEGNRPRDPRHVYANPLTPSICPVLALAIFWATSSFDDTDRLFPGNNQYERFRKCLHRLFETEDISQELRRRGIGKDELGTHSMRKGAATYYASGSTACLSSTAVHFRTGWSLDGVQNTYLRYEAARDMHVGRTVTGLPPGSHEFAALAPHFGEQDSLVESAISCTFPGLPDHLKFVGEFCLASLVYHSHYLRSHLSIEHPLLESILFNTRHNSGVSSSHRNVADQIQIYLEIVLRHYSILLMYSVLGE</sequence>
<keyword evidence="3" id="KW-1185">Reference proteome</keyword>
<dbReference type="GO" id="GO:0015074">
    <property type="term" value="P:DNA integration"/>
    <property type="evidence" value="ECO:0007669"/>
    <property type="project" value="InterPro"/>
</dbReference>
<dbReference type="InterPro" id="IPR011010">
    <property type="entry name" value="DNA_brk_join_enz"/>
</dbReference>
<name>V9EPP5_PHYNI</name>
<dbReference type="GO" id="GO:0006310">
    <property type="term" value="P:DNA recombination"/>
    <property type="evidence" value="ECO:0007669"/>
    <property type="project" value="UniProtKB-KW"/>
</dbReference>
<feature type="non-terminal residue" evidence="2">
    <location>
        <position position="276"/>
    </location>
</feature>
<accession>V9EPP5</accession>
<proteinExistence type="predicted"/>
<dbReference type="Proteomes" id="UP000018721">
    <property type="component" value="Unassembled WGS sequence"/>
</dbReference>
<dbReference type="SUPFAM" id="SSF56349">
    <property type="entry name" value="DNA breaking-rejoining enzymes"/>
    <property type="match status" value="1"/>
</dbReference>
<dbReference type="OrthoDB" id="78603at2759"/>